<proteinExistence type="predicted"/>
<organism evidence="1 2">
    <name type="scientific">Riccia fluitans</name>
    <dbReference type="NCBI Taxonomy" id="41844"/>
    <lineage>
        <taxon>Eukaryota</taxon>
        <taxon>Viridiplantae</taxon>
        <taxon>Streptophyta</taxon>
        <taxon>Embryophyta</taxon>
        <taxon>Marchantiophyta</taxon>
        <taxon>Marchantiopsida</taxon>
        <taxon>Marchantiidae</taxon>
        <taxon>Marchantiales</taxon>
        <taxon>Ricciaceae</taxon>
        <taxon>Riccia</taxon>
    </lineage>
</organism>
<dbReference type="AlphaFoldDB" id="A0ABD1YQR8"/>
<comment type="caution">
    <text evidence="1">The sequence shown here is derived from an EMBL/GenBank/DDBJ whole genome shotgun (WGS) entry which is preliminary data.</text>
</comment>
<name>A0ABD1YQR8_9MARC</name>
<gene>
    <name evidence="1" type="ORF">R1flu_004589</name>
</gene>
<sequence length="99" mass="10902">MSSGSHLPNSVAIGLRVIGTTFSPQRRAARSGLDLPIGFGGHDDGRRWIQEPREGTGQFGFTVFLLIPHTPKRRCGGTLLAHSIPDWQGQIAQWGSRYY</sequence>
<evidence type="ECO:0000313" key="1">
    <source>
        <dbReference type="EMBL" id="KAL2633110.1"/>
    </source>
</evidence>
<keyword evidence="2" id="KW-1185">Reference proteome</keyword>
<dbReference type="Proteomes" id="UP001605036">
    <property type="component" value="Unassembled WGS sequence"/>
</dbReference>
<evidence type="ECO:0000313" key="2">
    <source>
        <dbReference type="Proteomes" id="UP001605036"/>
    </source>
</evidence>
<protein>
    <submittedName>
        <fullName evidence="1">Uncharacterized protein</fullName>
    </submittedName>
</protein>
<accession>A0ABD1YQR8</accession>
<reference evidence="1 2" key="1">
    <citation type="submission" date="2024-09" db="EMBL/GenBank/DDBJ databases">
        <title>Chromosome-scale assembly of Riccia fluitans.</title>
        <authorList>
            <person name="Paukszto L."/>
            <person name="Sawicki J."/>
            <person name="Karawczyk K."/>
            <person name="Piernik-Szablinska J."/>
            <person name="Szczecinska M."/>
            <person name="Mazdziarz M."/>
        </authorList>
    </citation>
    <scope>NUCLEOTIDE SEQUENCE [LARGE SCALE GENOMIC DNA]</scope>
    <source>
        <strain evidence="1">Rf_01</strain>
        <tissue evidence="1">Aerial parts of the thallus</tissue>
    </source>
</reference>
<dbReference type="EMBL" id="JBHFFA010000003">
    <property type="protein sequence ID" value="KAL2633110.1"/>
    <property type="molecule type" value="Genomic_DNA"/>
</dbReference>